<dbReference type="InterPro" id="IPR020568">
    <property type="entry name" value="Ribosomal_Su5_D2-typ_SF"/>
</dbReference>
<sequence>MPIRAIATVCSITLGLTLLLSACGQPDETAGGITVPALWANDSGVGGIEPAGITVNTSADTPNFAVNLEDVDASGAGPAWRAATASAVATATLLSGVDPRHLSATYTITGPIDGPSAGAILTVGTLAAIRGRPLDPTVTMTGTVSPDGSIGRIGGVGTKIKAAADNNFGTVLLPTDNLFFRNLKGERIDAVVYGSSLGVAVRGVGSIAEAYQLFTGHAISAKGTLSAAGLLSPIADTATIVTSALIRNTQNVLDDVAMGKGRSTIGVELQAARAAFEDDDHPTAYGLAADAYKRSVRQIALEQTSSRLRIEGSGSVRSALLADAAAIQSQAEATITETRAMPNLGQGQQALLPTTLRWAVLADAYAGAVRDGLATSVADDVLVAAAMTLAGQRAGLDQFLPDALQILDSMSNSPAVDAASAADFASGYSHFLLAAADANSAYLLAVFGPHQEEDPTDTGFIAAAERQLASRATNLPRDEAPLGEQVQGVAQAIAYYLLSAARVDALQVFGTDGFGSSVTYAEDAPAMERDIEATARLIDAGVESLGSQEVDICGAAWSAAWAKGLSRNQSATQNAVSANAFSLTEIWFSAVSVQMLNAARSS</sequence>
<feature type="domain" description="Lon proteolytic" evidence="1">
    <location>
        <begin position="111"/>
        <end position="177"/>
    </location>
</feature>
<dbReference type="GO" id="GO:0030163">
    <property type="term" value="P:protein catabolic process"/>
    <property type="evidence" value="ECO:0007669"/>
    <property type="project" value="InterPro"/>
</dbReference>
<protein>
    <submittedName>
        <fullName evidence="2">Unannotated protein</fullName>
    </submittedName>
</protein>
<accession>A0A6J7L986</accession>
<dbReference type="Gene3D" id="3.30.230.10">
    <property type="match status" value="1"/>
</dbReference>
<dbReference type="GO" id="GO:0004176">
    <property type="term" value="F:ATP-dependent peptidase activity"/>
    <property type="evidence" value="ECO:0007669"/>
    <property type="project" value="InterPro"/>
</dbReference>
<dbReference type="GO" id="GO:0005524">
    <property type="term" value="F:ATP binding"/>
    <property type="evidence" value="ECO:0007669"/>
    <property type="project" value="InterPro"/>
</dbReference>
<proteinExistence type="predicted"/>
<dbReference type="GO" id="GO:0004252">
    <property type="term" value="F:serine-type endopeptidase activity"/>
    <property type="evidence" value="ECO:0007669"/>
    <property type="project" value="InterPro"/>
</dbReference>
<evidence type="ECO:0000313" key="2">
    <source>
        <dbReference type="EMBL" id="CAB4964611.1"/>
    </source>
</evidence>
<dbReference type="InterPro" id="IPR027065">
    <property type="entry name" value="Lon_Prtase"/>
</dbReference>
<dbReference type="AlphaFoldDB" id="A0A6J7L986"/>
<dbReference type="InterPro" id="IPR008269">
    <property type="entry name" value="Lon_proteolytic"/>
</dbReference>
<evidence type="ECO:0000259" key="1">
    <source>
        <dbReference type="Pfam" id="PF05362"/>
    </source>
</evidence>
<reference evidence="2" key="1">
    <citation type="submission" date="2020-05" db="EMBL/GenBank/DDBJ databases">
        <authorList>
            <person name="Chiriac C."/>
            <person name="Salcher M."/>
            <person name="Ghai R."/>
            <person name="Kavagutti S V."/>
        </authorList>
    </citation>
    <scope>NUCLEOTIDE SEQUENCE</scope>
</reference>
<dbReference type="InterPro" id="IPR014721">
    <property type="entry name" value="Ribsml_uS5_D2-typ_fold_subgr"/>
</dbReference>
<dbReference type="PANTHER" id="PTHR10046">
    <property type="entry name" value="ATP DEPENDENT LON PROTEASE FAMILY MEMBER"/>
    <property type="match status" value="1"/>
</dbReference>
<dbReference type="PROSITE" id="PS51257">
    <property type="entry name" value="PROKAR_LIPOPROTEIN"/>
    <property type="match status" value="1"/>
</dbReference>
<organism evidence="2">
    <name type="scientific">freshwater metagenome</name>
    <dbReference type="NCBI Taxonomy" id="449393"/>
    <lineage>
        <taxon>unclassified sequences</taxon>
        <taxon>metagenomes</taxon>
        <taxon>ecological metagenomes</taxon>
    </lineage>
</organism>
<dbReference type="SUPFAM" id="SSF54211">
    <property type="entry name" value="Ribosomal protein S5 domain 2-like"/>
    <property type="match status" value="1"/>
</dbReference>
<name>A0A6J7L986_9ZZZZ</name>
<dbReference type="GO" id="GO:0006508">
    <property type="term" value="P:proteolysis"/>
    <property type="evidence" value="ECO:0007669"/>
    <property type="project" value="InterPro"/>
</dbReference>
<dbReference type="EMBL" id="CAFBNE010000100">
    <property type="protein sequence ID" value="CAB4964611.1"/>
    <property type="molecule type" value="Genomic_DNA"/>
</dbReference>
<gene>
    <name evidence="2" type="ORF">UFOPK3772_02535</name>
</gene>
<dbReference type="PRINTS" id="PR00830">
    <property type="entry name" value="ENDOLAPTASE"/>
</dbReference>
<dbReference type="Pfam" id="PF05362">
    <property type="entry name" value="Lon_C"/>
    <property type="match status" value="1"/>
</dbReference>